<organism evidence="2 3">
    <name type="scientific">Diploptera punctata</name>
    <name type="common">Pacific beetle cockroach</name>
    <dbReference type="NCBI Taxonomy" id="6984"/>
    <lineage>
        <taxon>Eukaryota</taxon>
        <taxon>Metazoa</taxon>
        <taxon>Ecdysozoa</taxon>
        <taxon>Arthropoda</taxon>
        <taxon>Hexapoda</taxon>
        <taxon>Insecta</taxon>
        <taxon>Pterygota</taxon>
        <taxon>Neoptera</taxon>
        <taxon>Polyneoptera</taxon>
        <taxon>Dictyoptera</taxon>
        <taxon>Blattodea</taxon>
        <taxon>Blaberoidea</taxon>
        <taxon>Blaberidae</taxon>
        <taxon>Diplopterinae</taxon>
        <taxon>Diploptera</taxon>
    </lineage>
</organism>
<feature type="non-terminal residue" evidence="2">
    <location>
        <position position="1"/>
    </location>
</feature>
<reference evidence="2" key="1">
    <citation type="journal article" date="2023" name="IScience">
        <title>Live-bearing cockroach genome reveals convergent evolutionary mechanisms linked to viviparity in insects and beyond.</title>
        <authorList>
            <person name="Fouks B."/>
            <person name="Harrison M.C."/>
            <person name="Mikhailova A.A."/>
            <person name="Marchal E."/>
            <person name="English S."/>
            <person name="Carruthers M."/>
            <person name="Jennings E.C."/>
            <person name="Chiamaka E.L."/>
            <person name="Frigard R.A."/>
            <person name="Pippel M."/>
            <person name="Attardo G.M."/>
            <person name="Benoit J.B."/>
            <person name="Bornberg-Bauer E."/>
            <person name="Tobe S.S."/>
        </authorList>
    </citation>
    <scope>NUCLEOTIDE SEQUENCE</scope>
    <source>
        <strain evidence="2">Stay&amp;Tobe</strain>
    </source>
</reference>
<proteinExistence type="predicted"/>
<dbReference type="AlphaFoldDB" id="A0AAD7ZHI9"/>
<sequence>GYAQRVFLDQEDCFLLEESGVVLTTVSELYIPMVHVFPDFNSMYLSSNGCSGSAKKISDIRSVYTKVLSQLQEMIHQHPDLAKSPYEQIPHLVSNNIVDVPSHVIMSPDADKPPRVAVEEENPDEIEESSTCHLVENFLSKSLKCQTKSAIELRSWPTSKINKQILKYEELEDYIQNVLDGNASDINTNNGSDVEDEPMEDIQPHYAWK</sequence>
<keyword evidence="3" id="KW-1185">Reference proteome</keyword>
<evidence type="ECO:0000313" key="3">
    <source>
        <dbReference type="Proteomes" id="UP001233999"/>
    </source>
</evidence>
<reference evidence="2" key="2">
    <citation type="submission" date="2023-05" db="EMBL/GenBank/DDBJ databases">
        <authorList>
            <person name="Fouks B."/>
        </authorList>
    </citation>
    <scope>NUCLEOTIDE SEQUENCE</scope>
    <source>
        <strain evidence="2">Stay&amp;Tobe</strain>
        <tissue evidence="2">Testes</tissue>
    </source>
</reference>
<feature type="region of interest" description="Disordered" evidence="1">
    <location>
        <begin position="181"/>
        <end position="209"/>
    </location>
</feature>
<name>A0AAD7ZHI9_DIPPU</name>
<gene>
    <name evidence="2" type="ORF">L9F63_024386</name>
</gene>
<dbReference type="EMBL" id="JASPKZ010008335">
    <property type="protein sequence ID" value="KAJ9580432.1"/>
    <property type="molecule type" value="Genomic_DNA"/>
</dbReference>
<evidence type="ECO:0000313" key="2">
    <source>
        <dbReference type="EMBL" id="KAJ9580432.1"/>
    </source>
</evidence>
<comment type="caution">
    <text evidence="2">The sequence shown here is derived from an EMBL/GenBank/DDBJ whole genome shotgun (WGS) entry which is preliminary data.</text>
</comment>
<dbReference type="Proteomes" id="UP001233999">
    <property type="component" value="Unassembled WGS sequence"/>
</dbReference>
<protein>
    <submittedName>
        <fullName evidence="2">Uncharacterized protein</fullName>
    </submittedName>
</protein>
<evidence type="ECO:0000256" key="1">
    <source>
        <dbReference type="SAM" id="MobiDB-lite"/>
    </source>
</evidence>
<accession>A0AAD7ZHI9</accession>
<feature type="non-terminal residue" evidence="2">
    <location>
        <position position="209"/>
    </location>
</feature>